<gene>
    <name evidence="1" type="ORF">K488DRAFT_85063</name>
</gene>
<proteinExistence type="predicted"/>
<name>A0ACB8QNP8_9AGAM</name>
<accession>A0ACB8QNP8</accession>
<dbReference type="EMBL" id="MU273523">
    <property type="protein sequence ID" value="KAI0033305.1"/>
    <property type="molecule type" value="Genomic_DNA"/>
</dbReference>
<dbReference type="Proteomes" id="UP000814128">
    <property type="component" value="Unassembled WGS sequence"/>
</dbReference>
<evidence type="ECO:0000313" key="1">
    <source>
        <dbReference type="EMBL" id="KAI0033305.1"/>
    </source>
</evidence>
<keyword evidence="2" id="KW-1185">Reference proteome</keyword>
<sequence>MPLLAITANVKPTDVKAFVLDFHKFAMTTLNKPEHAVSVSFDYQEHFSFGGTFEPAFVLGITSLDNLTPEQNEVYSKAFFEYFQRTLGAPDHRGYIRFDDPGHAAIG</sequence>
<reference evidence="1" key="1">
    <citation type="submission" date="2021-02" db="EMBL/GenBank/DDBJ databases">
        <authorList>
            <consortium name="DOE Joint Genome Institute"/>
            <person name="Ahrendt S."/>
            <person name="Looney B.P."/>
            <person name="Miyauchi S."/>
            <person name="Morin E."/>
            <person name="Drula E."/>
            <person name="Courty P.E."/>
            <person name="Chicoki N."/>
            <person name="Fauchery L."/>
            <person name="Kohler A."/>
            <person name="Kuo A."/>
            <person name="Labutti K."/>
            <person name="Pangilinan J."/>
            <person name="Lipzen A."/>
            <person name="Riley R."/>
            <person name="Andreopoulos W."/>
            <person name="He G."/>
            <person name="Johnson J."/>
            <person name="Barry K.W."/>
            <person name="Grigoriev I.V."/>
            <person name="Nagy L."/>
            <person name="Hibbett D."/>
            <person name="Henrissat B."/>
            <person name="Matheny P.B."/>
            <person name="Labbe J."/>
            <person name="Martin F."/>
        </authorList>
    </citation>
    <scope>NUCLEOTIDE SEQUENCE</scope>
    <source>
        <strain evidence="1">EC-137</strain>
    </source>
</reference>
<protein>
    <submittedName>
        <fullName evidence="1">Tautomerase/MIF</fullName>
    </submittedName>
</protein>
<comment type="caution">
    <text evidence="1">The sequence shown here is derived from an EMBL/GenBank/DDBJ whole genome shotgun (WGS) entry which is preliminary data.</text>
</comment>
<organism evidence="1 2">
    <name type="scientific">Vararia minispora EC-137</name>
    <dbReference type="NCBI Taxonomy" id="1314806"/>
    <lineage>
        <taxon>Eukaryota</taxon>
        <taxon>Fungi</taxon>
        <taxon>Dikarya</taxon>
        <taxon>Basidiomycota</taxon>
        <taxon>Agaricomycotina</taxon>
        <taxon>Agaricomycetes</taxon>
        <taxon>Russulales</taxon>
        <taxon>Lachnocladiaceae</taxon>
        <taxon>Vararia</taxon>
    </lineage>
</organism>
<evidence type="ECO:0000313" key="2">
    <source>
        <dbReference type="Proteomes" id="UP000814128"/>
    </source>
</evidence>
<reference evidence="1" key="2">
    <citation type="journal article" date="2022" name="New Phytol.">
        <title>Evolutionary transition to the ectomycorrhizal habit in the genomes of a hyperdiverse lineage of mushroom-forming fungi.</title>
        <authorList>
            <person name="Looney B."/>
            <person name="Miyauchi S."/>
            <person name="Morin E."/>
            <person name="Drula E."/>
            <person name="Courty P.E."/>
            <person name="Kohler A."/>
            <person name="Kuo A."/>
            <person name="LaButti K."/>
            <person name="Pangilinan J."/>
            <person name="Lipzen A."/>
            <person name="Riley R."/>
            <person name="Andreopoulos W."/>
            <person name="He G."/>
            <person name="Johnson J."/>
            <person name="Nolan M."/>
            <person name="Tritt A."/>
            <person name="Barry K.W."/>
            <person name="Grigoriev I.V."/>
            <person name="Nagy L.G."/>
            <person name="Hibbett D."/>
            <person name="Henrissat B."/>
            <person name="Matheny P.B."/>
            <person name="Labbe J."/>
            <person name="Martin F.M."/>
        </authorList>
    </citation>
    <scope>NUCLEOTIDE SEQUENCE</scope>
    <source>
        <strain evidence="1">EC-137</strain>
    </source>
</reference>